<dbReference type="Proteomes" id="UP000002705">
    <property type="component" value="Chromosome 1"/>
</dbReference>
<accession>Q39IX0</accession>
<dbReference type="KEGG" id="bur:Bcep18194_A3999"/>
<dbReference type="HOGENOM" id="CLU_027402_14_7_4"/>
<evidence type="ECO:0008006" key="3">
    <source>
        <dbReference type="Google" id="ProtNLM"/>
    </source>
</evidence>
<dbReference type="EMBL" id="CP000151">
    <property type="protein sequence ID" value="ABB07596.1"/>
    <property type="molecule type" value="Genomic_DNA"/>
</dbReference>
<dbReference type="PATRIC" id="fig|482957.22.peg.879"/>
<reference evidence="1" key="1">
    <citation type="submission" date="2009-01" db="EMBL/GenBank/DDBJ databases">
        <title>Complete sequence of chromosome 1 of Burkholderia sp. 383.</title>
        <authorList>
            <consortium name="US DOE Joint Genome Institute"/>
            <person name="Copeland A."/>
            <person name="Lucas S."/>
            <person name="Lapidus A."/>
            <person name="Barry K."/>
            <person name="Detter J.C."/>
            <person name="Glavina T."/>
            <person name="Hammon N."/>
            <person name="Israni S."/>
            <person name="Pitluck S."/>
            <person name="Chain P."/>
            <person name="Malfatti S."/>
            <person name="Shin M."/>
            <person name="Vergez L."/>
            <person name="Schmutz J."/>
            <person name="Larimer F."/>
            <person name="Land M."/>
            <person name="Kyrpides N."/>
            <person name="Lykidis A."/>
            <person name="Richardson P."/>
        </authorList>
    </citation>
    <scope>NUCLEOTIDE SEQUENCE</scope>
    <source>
        <strain evidence="1">383</strain>
    </source>
</reference>
<dbReference type="AlphaFoldDB" id="Q39IX0"/>
<evidence type="ECO:0000313" key="2">
    <source>
        <dbReference type="Proteomes" id="UP000002705"/>
    </source>
</evidence>
<protein>
    <recommendedName>
        <fullName evidence="3">Integrase catalytic subunit</fullName>
    </recommendedName>
</protein>
<keyword evidence="2" id="KW-1185">Reference proteome</keyword>
<gene>
    <name evidence="1" type="ordered locus">Bcep18194_A3999</name>
</gene>
<evidence type="ECO:0000313" key="1">
    <source>
        <dbReference type="EMBL" id="ABB07596.1"/>
    </source>
</evidence>
<proteinExistence type="predicted"/>
<sequence length="53" mass="5776">MCPAGLRCLQPGEIAGYAMSDRMTKHLVTQALLRAVATRWPPAGLIRHTDRGS</sequence>
<organism evidence="1 2">
    <name type="scientific">Burkholderia lata (strain ATCC 17760 / DSM 23089 / LMG 22485 / NCIMB 9086 / R18194 / 383)</name>
    <dbReference type="NCBI Taxonomy" id="482957"/>
    <lineage>
        <taxon>Bacteria</taxon>
        <taxon>Pseudomonadati</taxon>
        <taxon>Pseudomonadota</taxon>
        <taxon>Betaproteobacteria</taxon>
        <taxon>Burkholderiales</taxon>
        <taxon>Burkholderiaceae</taxon>
        <taxon>Burkholderia</taxon>
        <taxon>Burkholderia cepacia complex</taxon>
    </lineage>
</organism>
<name>Q39IX0_BURL3</name>